<dbReference type="EMBL" id="CP073079">
    <property type="protein sequence ID" value="QUD90951.1"/>
    <property type="molecule type" value="Genomic_DNA"/>
</dbReference>
<dbReference type="AlphaFoldDB" id="A0A975G5D6"/>
<accession>A0A975G5D6</accession>
<reference evidence="2" key="1">
    <citation type="submission" date="2021-04" db="EMBL/GenBank/DDBJ databases">
        <title>The complete genome sequence of Caulobacter sp. S6.</title>
        <authorList>
            <person name="Tang Y."/>
            <person name="Ouyang W."/>
            <person name="Liu Q."/>
            <person name="Huang B."/>
            <person name="Guo Z."/>
            <person name="Lei P."/>
        </authorList>
    </citation>
    <scope>NUCLEOTIDE SEQUENCE</scope>
    <source>
        <strain evidence="2">S6</strain>
        <plasmid evidence="2">unnamed</plasmid>
    </source>
</reference>
<name>A0A975G5D6_9CAUL</name>
<keyword evidence="2" id="KW-0614">Plasmid</keyword>
<geneLocation type="plasmid" evidence="2 3">
    <name>unnamed</name>
</geneLocation>
<sequence length="310" mass="33202">MPFSPLPPTSERLTHYEAQTLLLEDARTHPPEDALLQLGHGLMNEVLDLVSDSALEDFQTLIGEALIGAFHSAAQRIERDADKARDTLNGLIRDFDGSEILDVEIQEATLKARTADVATLALEIIRDAAAASYTTSTGDVWSPWKGSVKASRTTAAQIEARDAIRASKARKHSAAFPGATIVAFRAAPQADTADDAGRIFDALNWALAEWPDMALATSGAKGGEKLAIKWAKQKGVTLVLAKADFDRNGRAAPFRANDEMLELDPVCVLTLANSINPSRGGGLQPFGPALNLAQKAAEKGIRHHPVKARA</sequence>
<gene>
    <name evidence="2" type="ORF">KCG34_25680</name>
</gene>
<dbReference type="KEGG" id="caul:KCG34_25680"/>
<dbReference type="RefSeq" id="WP_211940997.1">
    <property type="nucleotide sequence ID" value="NZ_CP073079.1"/>
</dbReference>
<dbReference type="Proteomes" id="UP000676409">
    <property type="component" value="Plasmid unnamed"/>
</dbReference>
<evidence type="ECO:0000313" key="2">
    <source>
        <dbReference type="EMBL" id="QUD90951.1"/>
    </source>
</evidence>
<protein>
    <submittedName>
        <fullName evidence="2">DUF2493 domain-containing protein</fullName>
    </submittedName>
</protein>
<evidence type="ECO:0000259" key="1">
    <source>
        <dbReference type="Pfam" id="PF10686"/>
    </source>
</evidence>
<dbReference type="InterPro" id="IPR019627">
    <property type="entry name" value="YAcAr"/>
</dbReference>
<proteinExistence type="predicted"/>
<keyword evidence="3" id="KW-1185">Reference proteome</keyword>
<dbReference type="Pfam" id="PF10686">
    <property type="entry name" value="YAcAr"/>
    <property type="match status" value="1"/>
</dbReference>
<organism evidence="2 3">
    <name type="scientific">Phenylobacterium montanum</name>
    <dbReference type="NCBI Taxonomy" id="2823693"/>
    <lineage>
        <taxon>Bacteria</taxon>
        <taxon>Pseudomonadati</taxon>
        <taxon>Pseudomonadota</taxon>
        <taxon>Alphaproteobacteria</taxon>
        <taxon>Caulobacterales</taxon>
        <taxon>Caulobacteraceae</taxon>
        <taxon>Phenylobacterium</taxon>
    </lineage>
</organism>
<feature type="domain" description="YspA cpYpsA-related SLOG" evidence="1">
    <location>
        <begin position="181"/>
        <end position="247"/>
    </location>
</feature>
<evidence type="ECO:0000313" key="3">
    <source>
        <dbReference type="Proteomes" id="UP000676409"/>
    </source>
</evidence>